<dbReference type="Proteomes" id="UP001165366">
    <property type="component" value="Unassembled WGS sequence"/>
</dbReference>
<name>A0ABS9KHX8_9BACT</name>
<dbReference type="RefSeq" id="WP_237855780.1">
    <property type="nucleotide sequence ID" value="NZ_JAKLWS010000032.1"/>
</dbReference>
<proteinExistence type="predicted"/>
<evidence type="ECO:0008006" key="3">
    <source>
        <dbReference type="Google" id="ProtNLM"/>
    </source>
</evidence>
<evidence type="ECO:0000313" key="2">
    <source>
        <dbReference type="Proteomes" id="UP001165366"/>
    </source>
</evidence>
<reference evidence="1" key="2">
    <citation type="submission" date="2024-05" db="EMBL/GenBank/DDBJ databases">
        <title>Rhodohalobacter halophilus gen. nov., sp. nov., a moderately halophilic member of the family Balneolaceae.</title>
        <authorList>
            <person name="Xia J."/>
        </authorList>
    </citation>
    <scope>NUCLEOTIDE SEQUENCE</scope>
    <source>
        <strain evidence="1">WB101</strain>
    </source>
</reference>
<protein>
    <recommendedName>
        <fullName evidence="3">DUF1843 domain-containing protein</fullName>
    </recommendedName>
</protein>
<accession>A0ABS9KHX8</accession>
<keyword evidence="2" id="KW-1185">Reference proteome</keyword>
<sequence length="62" mass="7121">MTDSIKAIEKIVLTSDDDEKQIRSAYAMAGLIGKYQKLIETTDLVERIEKLEQNYESIKQSK</sequence>
<dbReference type="EMBL" id="JAKLWS010000032">
    <property type="protein sequence ID" value="MCG2590392.1"/>
    <property type="molecule type" value="Genomic_DNA"/>
</dbReference>
<evidence type="ECO:0000313" key="1">
    <source>
        <dbReference type="EMBL" id="MCG2590392.1"/>
    </source>
</evidence>
<comment type="caution">
    <text evidence="1">The sequence shown here is derived from an EMBL/GenBank/DDBJ whole genome shotgun (WGS) entry which is preliminary data.</text>
</comment>
<reference evidence="1" key="1">
    <citation type="submission" date="2022-01" db="EMBL/GenBank/DDBJ databases">
        <authorList>
            <person name="Wang Y."/>
        </authorList>
    </citation>
    <scope>NUCLEOTIDE SEQUENCE</scope>
    <source>
        <strain evidence="1">WB101</strain>
    </source>
</reference>
<organism evidence="1 2">
    <name type="scientific">Rhodohalobacter sulfatireducens</name>
    <dbReference type="NCBI Taxonomy" id="2911366"/>
    <lineage>
        <taxon>Bacteria</taxon>
        <taxon>Pseudomonadati</taxon>
        <taxon>Balneolota</taxon>
        <taxon>Balneolia</taxon>
        <taxon>Balneolales</taxon>
        <taxon>Balneolaceae</taxon>
        <taxon>Rhodohalobacter</taxon>
    </lineage>
</organism>
<gene>
    <name evidence="1" type="ORF">L6773_17580</name>
</gene>